<feature type="region of interest" description="Disordered" evidence="2">
    <location>
        <begin position="1934"/>
        <end position="1969"/>
    </location>
</feature>
<reference evidence="5 6" key="1">
    <citation type="submission" date="2024-02" db="EMBL/GenBank/DDBJ databases">
        <authorList>
            <person name="Chen Y."/>
            <person name="Shah S."/>
            <person name="Dougan E. K."/>
            <person name="Thang M."/>
            <person name="Chan C."/>
        </authorList>
    </citation>
    <scope>NUCLEOTIDE SEQUENCE [LARGE SCALE GENOMIC DNA]</scope>
</reference>
<organism evidence="5 6">
    <name type="scientific">Durusdinium trenchii</name>
    <dbReference type="NCBI Taxonomy" id="1381693"/>
    <lineage>
        <taxon>Eukaryota</taxon>
        <taxon>Sar</taxon>
        <taxon>Alveolata</taxon>
        <taxon>Dinophyceae</taxon>
        <taxon>Suessiales</taxon>
        <taxon>Symbiodiniaceae</taxon>
        <taxon>Durusdinium</taxon>
    </lineage>
</organism>
<accession>A0ABP0SRY6</accession>
<feature type="compositionally biased region" description="Basic and acidic residues" evidence="2">
    <location>
        <begin position="824"/>
        <end position="833"/>
    </location>
</feature>
<name>A0ABP0SRY6_9DINO</name>
<feature type="region of interest" description="Disordered" evidence="2">
    <location>
        <begin position="403"/>
        <end position="428"/>
    </location>
</feature>
<evidence type="ECO:0000256" key="2">
    <source>
        <dbReference type="SAM" id="MobiDB-lite"/>
    </source>
</evidence>
<gene>
    <name evidence="5" type="ORF">SCF082_LOCUS53223</name>
</gene>
<feature type="domain" description="CCHC-type" evidence="4">
    <location>
        <begin position="360"/>
        <end position="374"/>
    </location>
</feature>
<keyword evidence="1" id="KW-0863">Zinc-finger</keyword>
<keyword evidence="3" id="KW-0812">Transmembrane</keyword>
<dbReference type="SMART" id="SM00343">
    <property type="entry name" value="ZnF_C2HC"/>
    <property type="match status" value="1"/>
</dbReference>
<feature type="region of interest" description="Disordered" evidence="2">
    <location>
        <begin position="483"/>
        <end position="502"/>
    </location>
</feature>
<feature type="region of interest" description="Disordered" evidence="2">
    <location>
        <begin position="1583"/>
        <end position="1611"/>
    </location>
</feature>
<feature type="region of interest" description="Disordered" evidence="2">
    <location>
        <begin position="824"/>
        <end position="843"/>
    </location>
</feature>
<feature type="region of interest" description="Disordered" evidence="2">
    <location>
        <begin position="1324"/>
        <end position="1354"/>
    </location>
</feature>
<keyword evidence="3" id="KW-0472">Membrane</keyword>
<evidence type="ECO:0000256" key="3">
    <source>
        <dbReference type="SAM" id="Phobius"/>
    </source>
</evidence>
<keyword evidence="3" id="KW-1133">Transmembrane helix</keyword>
<protein>
    <submittedName>
        <fullName evidence="5">1-alkyl-2-acetylglycerophosphocholine esterase</fullName>
    </submittedName>
</protein>
<evidence type="ECO:0000313" key="5">
    <source>
        <dbReference type="EMBL" id="CAK9114945.1"/>
    </source>
</evidence>
<feature type="compositionally biased region" description="Basic and acidic residues" evidence="2">
    <location>
        <begin position="776"/>
        <end position="798"/>
    </location>
</feature>
<feature type="region of interest" description="Disordered" evidence="2">
    <location>
        <begin position="448"/>
        <end position="469"/>
    </location>
</feature>
<dbReference type="InterPro" id="IPR001878">
    <property type="entry name" value="Znf_CCHC"/>
</dbReference>
<keyword evidence="1" id="KW-0862">Zinc</keyword>
<keyword evidence="6" id="KW-1185">Reference proteome</keyword>
<evidence type="ECO:0000313" key="6">
    <source>
        <dbReference type="Proteomes" id="UP001642464"/>
    </source>
</evidence>
<keyword evidence="1" id="KW-0479">Metal-binding</keyword>
<feature type="transmembrane region" description="Helical" evidence="3">
    <location>
        <begin position="1900"/>
        <end position="1920"/>
    </location>
</feature>
<sequence>MSTPLGRAPTNRQGGWFDGGRRLSIRRPSCIKAPAARPVVAGATQAAGARLGCYRELRGRLWSAGPLEEEIEILLCRWQEKSEGDASYPLRTYFDKLKLWYRIANVEDEAIGPLVAGRLYGRASTIAMSLRVPRPDGTFDVGDAALVRLAVDEVRDPATNVIIQNHIPSGVQFLANALRTAFGQQDQDLATQALDKFFGLARGKLSLSEYSVEFDSRYDDAHDRAGLQLNDVGKFFLWFKNSGLPSKTVDDIKLQVADPHEENDESYGDYDAYYQDWGDDYEAEDSWWYGYEEADEGEWVYEEYANDENYYENHDASDESWQEVDLEAGMTSGSASDSNVSGEYNEAYYKGKGNGSEDGCFNCGSKFHRVRDCPLGKGKNKKGSHNYKGKGKSKGFWRWRPNFKGKSKGKSKHPWRSKGKGKGKGFGRKGHYYAYQEEDNYKPRGGLSISEGIPDASTPQEVATSSKEVKTTKKAESFVIHTSSEDEDFKKPTEGYSGQPEYTTKDHYDKKLKMNFMVFNMKKEETQMSYHTIHGQERYGLLIDPGAASGLVGSETLRMLKSCSLGEMEINRNKITPVSGISGNSESTLGEVTLTMATAGQPITYTAEVIGGAGSLCPALVGNPTLRRLGASILTDWFENGDGMLVLNTKDAMDAEVNHAKFFRILLTDSGHYILPCDNVQNEKVPRASKHEAIAFFQKITEITSKVWPDVQPRVRHCFHSQTAAEDDRCDYNREHERDTGPMKRQDHDVGCDHLACENGEEDELRNPVPSRKIHFIDEEQQKKSEEPYDLMNSEKNKSLSPIAEERDSEDEVSPSAILAEQCTKNDKSKEPAKNSNHLINEHPAGPAILAPAIHDEQGLREASYDEEKNVFLSYTGDMIPETADQAKLKKRYKAIPEEFYTKSGLTPVTPKNFDSWFKRVRGRGLRWHFWELFSGSGRLSLTLLLAGLMVGFPVDYRYGWDMRVASHRGMIHAAYEEFQPGVLHMSPDCAPWSVAASTKDPDEKMCERLQDRPALQLCQDLSARQDANGRGYNIEQPYGAQSWQELPENPLRLQRIPGNKSRQRVDQCMHGAQDEHGYPIMKPTGFGSNIRWKHTGLRCGGHCGVPHTQLKGTGPSGLTRTSMSAVYPKGMCQRMKQDIIQYLAYMNLLKLKTWPHDAYAVTLGHYYDCVRCQLGRHCPRNIEHTLVPGQCRHGRWPSEENPRRKKKLEAEMDAMKKWKQEAEAELYEGVEIKNLTSKALSVPTTHMLKKLLLETINATMGVFNEAARRKIDYVHWLDNPMLMSNVKAWDIHPPEDLREMSFSQINAALDEDDWAITIYGVEHDMAPSPSTPASRPRTRPDEPGIVQPAQNLDEMDEKSIADLKRAPLTPPVVLDRPGDPAERDPTQIAPYEDEELQTKSVEEIKPLKPNYNLRRVLVRIPKLMEDENHTKVKHIRSYKGIFHFTLPNMETEDALRKLMRFVESLTEYKTNIYGWLKRNGKWRFFPREDDHATKIMLWVQHIYKGLSKHQVHGALLGRSLRNIKPPSNTVGHLISWIHGGQGYAVQEHFSDGFLKMKRVSNYSREEMCTIYLFHYHPDPVEEPASQSTINKDDDKMDVNVPDDRGEKRDAPETRTVVMAPEKKRQRIYNVKKELDFLRNLHVNMTENHIIQIDCGHDWLTGCHMWSEVCNQFMVEQHLREKEKLPQLFHFHYKRTHQAYACLRTAEIYQVDQETRNIEGADITEGVVIALADDEWRNITIDFEHTCETEEHELMHGGVMHVLHSHGAKAKRVSYSTSHGETLAMVNALESATLCMIRLSEMLHPQHPPSLKDLIKIQTAGNPEMPLDMYGDARDDEEMILKAEKDGSMVRTTHASVLVGLAAFATSKKMLAAMMPTLAFVTLVDAQSTEPENQEQKSYFSVYLMIFITVILAVMLERMVTSWMSKKRRIQPVKIESDDDDDMDVDQEGDQPSSSGASFQRKRKASPRDTWEDLARKVIDEKETLKRKNKKSEEDAHLQQQEIDSLKFDNEWWKDKYEKLEEKYDDKDFELKNLKNDMTVVNARKMVLESTVSDMRAGLVKLEDENAELKMKLDRKTAASSERPAPLTPRITDNAEMAGEIEKLQKMVKFKDQEIMRHLARIKSLELPEAIFITKTGKKFHREGCPHLREGEHVRPREAFGKCSSCCG</sequence>
<feature type="compositionally biased region" description="Low complexity" evidence="2">
    <location>
        <begin position="1327"/>
        <end position="1336"/>
    </location>
</feature>
<feature type="compositionally biased region" description="Acidic residues" evidence="2">
    <location>
        <begin position="1937"/>
        <end position="1949"/>
    </location>
</feature>
<feature type="compositionally biased region" description="Polar residues" evidence="2">
    <location>
        <begin position="457"/>
        <end position="466"/>
    </location>
</feature>
<dbReference type="Proteomes" id="UP001642464">
    <property type="component" value="Unassembled WGS sequence"/>
</dbReference>
<comment type="caution">
    <text evidence="5">The sequence shown here is derived from an EMBL/GenBank/DDBJ whole genome shotgun (WGS) entry which is preliminary data.</text>
</comment>
<evidence type="ECO:0000259" key="4">
    <source>
        <dbReference type="PROSITE" id="PS50158"/>
    </source>
</evidence>
<dbReference type="EMBL" id="CAXAMM010044506">
    <property type="protein sequence ID" value="CAK9114945.1"/>
    <property type="molecule type" value="Genomic_DNA"/>
</dbReference>
<feature type="region of interest" description="Disordered" evidence="2">
    <location>
        <begin position="776"/>
        <end position="815"/>
    </location>
</feature>
<dbReference type="PROSITE" id="PS50158">
    <property type="entry name" value="ZF_CCHC"/>
    <property type="match status" value="1"/>
</dbReference>
<evidence type="ECO:0000256" key="1">
    <source>
        <dbReference type="PROSITE-ProRule" id="PRU00047"/>
    </source>
</evidence>
<feature type="compositionally biased region" description="Basic and acidic residues" evidence="2">
    <location>
        <begin position="1591"/>
        <end position="1611"/>
    </location>
</feature>
<proteinExistence type="predicted"/>